<dbReference type="AlphaFoldDB" id="A0A1F5HKG7"/>
<dbReference type="InterPro" id="IPR009000">
    <property type="entry name" value="Transl_B-barrel_sf"/>
</dbReference>
<evidence type="ECO:0000259" key="1">
    <source>
        <dbReference type="Pfam" id="PF03144"/>
    </source>
</evidence>
<proteinExistence type="predicted"/>
<reference evidence="2 3" key="1">
    <citation type="journal article" date="2016" name="Nat. Commun.">
        <title>Thousands of microbial genomes shed light on interconnected biogeochemical processes in an aquifer system.</title>
        <authorList>
            <person name="Anantharaman K."/>
            <person name="Brown C.T."/>
            <person name="Hug L.A."/>
            <person name="Sharon I."/>
            <person name="Castelle C.J."/>
            <person name="Probst A.J."/>
            <person name="Thomas B.C."/>
            <person name="Singh A."/>
            <person name="Wilkins M.J."/>
            <person name="Karaoz U."/>
            <person name="Brodie E.L."/>
            <person name="Williams K.H."/>
            <person name="Hubbard S.S."/>
            <person name="Banfield J.F."/>
        </authorList>
    </citation>
    <scope>NUCLEOTIDE SEQUENCE [LARGE SCALE GENOMIC DNA]</scope>
</reference>
<evidence type="ECO:0000313" key="3">
    <source>
        <dbReference type="Proteomes" id="UP000176780"/>
    </source>
</evidence>
<comment type="caution">
    <text evidence="2">The sequence shown here is derived from an EMBL/GenBank/DDBJ whole genome shotgun (WGS) entry which is preliminary data.</text>
</comment>
<dbReference type="Gene3D" id="2.40.30.10">
    <property type="entry name" value="Translation factors"/>
    <property type="match status" value="1"/>
</dbReference>
<dbReference type="EMBL" id="MFBQ01000028">
    <property type="protein sequence ID" value="OGE04515.1"/>
    <property type="molecule type" value="Genomic_DNA"/>
</dbReference>
<dbReference type="InterPro" id="IPR004161">
    <property type="entry name" value="EFTu-like_2"/>
</dbReference>
<feature type="domain" description="Translation elongation factor EFTu-like" evidence="1">
    <location>
        <begin position="19"/>
        <end position="72"/>
    </location>
</feature>
<accession>A0A1F5HKG7</accession>
<dbReference type="SUPFAM" id="SSF50447">
    <property type="entry name" value="Translation proteins"/>
    <property type="match status" value="1"/>
</dbReference>
<protein>
    <recommendedName>
        <fullName evidence="1">Translation elongation factor EFTu-like domain-containing protein</fullName>
    </recommendedName>
</protein>
<sequence>MITNQKVGTVTHYYDKIQVAVVKLTKGDLKIGDKVEFLDKSGSPFTQTVSSMQIEHANIDIAKSGDEFGLKTEKPVKTNSPITKVA</sequence>
<gene>
    <name evidence="2" type="ORF">A3B51_03655</name>
</gene>
<dbReference type="STRING" id="1797727.A3B51_03655"/>
<evidence type="ECO:0000313" key="2">
    <source>
        <dbReference type="EMBL" id="OGE04515.1"/>
    </source>
</evidence>
<organism evidence="2 3">
    <name type="scientific">Candidatus Curtissbacteria bacterium RIFCSPLOWO2_01_FULL_41_18</name>
    <dbReference type="NCBI Taxonomy" id="1797727"/>
    <lineage>
        <taxon>Bacteria</taxon>
        <taxon>Candidatus Curtissiibacteriota</taxon>
    </lineage>
</organism>
<dbReference type="Pfam" id="PF03144">
    <property type="entry name" value="GTP_EFTU_D2"/>
    <property type="match status" value="1"/>
</dbReference>
<dbReference type="GO" id="GO:0005525">
    <property type="term" value="F:GTP binding"/>
    <property type="evidence" value="ECO:0007669"/>
    <property type="project" value="InterPro"/>
</dbReference>
<name>A0A1F5HKG7_9BACT</name>
<dbReference type="Proteomes" id="UP000176780">
    <property type="component" value="Unassembled WGS sequence"/>
</dbReference>